<reference evidence="2" key="1">
    <citation type="submission" date="2023-11" db="EMBL/GenBank/DDBJ databases">
        <title>Genome assemblies of two species of porcelain crab, Petrolisthes cinctipes and Petrolisthes manimaculis (Anomura: Porcellanidae).</title>
        <authorList>
            <person name="Angst P."/>
        </authorList>
    </citation>
    <scope>NUCLEOTIDE SEQUENCE</scope>
    <source>
        <strain evidence="2">PB745_02</strain>
        <tissue evidence="2">Gill</tissue>
    </source>
</reference>
<organism evidence="2 3">
    <name type="scientific">Petrolisthes manimaculis</name>
    <dbReference type="NCBI Taxonomy" id="1843537"/>
    <lineage>
        <taxon>Eukaryota</taxon>
        <taxon>Metazoa</taxon>
        <taxon>Ecdysozoa</taxon>
        <taxon>Arthropoda</taxon>
        <taxon>Crustacea</taxon>
        <taxon>Multicrustacea</taxon>
        <taxon>Malacostraca</taxon>
        <taxon>Eumalacostraca</taxon>
        <taxon>Eucarida</taxon>
        <taxon>Decapoda</taxon>
        <taxon>Pleocyemata</taxon>
        <taxon>Anomura</taxon>
        <taxon>Galatheoidea</taxon>
        <taxon>Porcellanidae</taxon>
        <taxon>Petrolisthes</taxon>
    </lineage>
</organism>
<evidence type="ECO:0000313" key="3">
    <source>
        <dbReference type="Proteomes" id="UP001292094"/>
    </source>
</evidence>
<keyword evidence="1" id="KW-1015">Disulfide bond</keyword>
<evidence type="ECO:0000313" key="2">
    <source>
        <dbReference type="EMBL" id="KAK4308003.1"/>
    </source>
</evidence>
<accession>A0AAE1PH62</accession>
<keyword evidence="3" id="KW-1185">Reference proteome</keyword>
<dbReference type="EMBL" id="JAWZYT010001940">
    <property type="protein sequence ID" value="KAK4308003.1"/>
    <property type="molecule type" value="Genomic_DNA"/>
</dbReference>
<dbReference type="Gene3D" id="2.10.70.10">
    <property type="entry name" value="Complement Module, domain 1"/>
    <property type="match status" value="1"/>
</dbReference>
<dbReference type="InterPro" id="IPR035976">
    <property type="entry name" value="Sushi/SCR/CCP_sf"/>
</dbReference>
<protein>
    <recommendedName>
        <fullName evidence="4">Sushi domain-containing protein</fullName>
    </recommendedName>
</protein>
<comment type="caution">
    <text evidence="2">The sequence shown here is derived from an EMBL/GenBank/DDBJ whole genome shotgun (WGS) entry which is preliminary data.</text>
</comment>
<proteinExistence type="predicted"/>
<dbReference type="AlphaFoldDB" id="A0AAE1PH62"/>
<name>A0AAE1PH62_9EUCA</name>
<evidence type="ECO:0000256" key="1">
    <source>
        <dbReference type="ARBA" id="ARBA00023157"/>
    </source>
</evidence>
<evidence type="ECO:0008006" key="4">
    <source>
        <dbReference type="Google" id="ProtNLM"/>
    </source>
</evidence>
<dbReference type="Proteomes" id="UP001292094">
    <property type="component" value="Unassembled WGS sequence"/>
</dbReference>
<dbReference type="SUPFAM" id="SSF57535">
    <property type="entry name" value="Complement control module/SCR domain"/>
    <property type="match status" value="1"/>
</dbReference>
<gene>
    <name evidence="2" type="ORF">Pmani_020278</name>
</gene>
<sequence length="216" mass="24189">MGTEPTCDATQKPTLDDTTQQDITTLAVHYTCNAPMAWLSGMKGRVSQCMEQGWSDILDLCDEDCDLPRDCSMVHDLGLETEGKTFQVVTRGEATDTPTKVVLSDTNQVHQYMADYDNVVLGSDYTLTSVGTYHGDAGFTCPLELPLMPEYDNTDYNLTNSRREGSTLNYTCDVNYVESSQLKHNDTVTCNEEGGVYTWDYVPQFPCLCVLHWEEL</sequence>